<dbReference type="SUPFAM" id="SSF53098">
    <property type="entry name" value="Ribonuclease H-like"/>
    <property type="match status" value="1"/>
</dbReference>
<reference evidence="2" key="1">
    <citation type="journal article" date="2021" name="Nat. Commun.">
        <title>Genomic analyses provide insights into spinach domestication and the genetic basis of agronomic traits.</title>
        <authorList>
            <person name="Cai X."/>
            <person name="Sun X."/>
            <person name="Xu C."/>
            <person name="Sun H."/>
            <person name="Wang X."/>
            <person name="Ge C."/>
            <person name="Zhang Z."/>
            <person name="Wang Q."/>
            <person name="Fei Z."/>
            <person name="Jiao C."/>
            <person name="Wang Q."/>
        </authorList>
    </citation>
    <scope>NUCLEOTIDE SEQUENCE [LARGE SCALE GENOMIC DNA]</scope>
    <source>
        <strain evidence="2">cv. Varoflay</strain>
    </source>
</reference>
<proteinExistence type="predicted"/>
<dbReference type="InterPro" id="IPR044730">
    <property type="entry name" value="RNase_H-like_dom_plant"/>
</dbReference>
<organism evidence="2 3">
    <name type="scientific">Spinacia oleracea</name>
    <name type="common">Spinach</name>
    <dbReference type="NCBI Taxonomy" id="3562"/>
    <lineage>
        <taxon>Eukaryota</taxon>
        <taxon>Viridiplantae</taxon>
        <taxon>Streptophyta</taxon>
        <taxon>Embryophyta</taxon>
        <taxon>Tracheophyta</taxon>
        <taxon>Spermatophyta</taxon>
        <taxon>Magnoliopsida</taxon>
        <taxon>eudicotyledons</taxon>
        <taxon>Gunneridae</taxon>
        <taxon>Pentapetalae</taxon>
        <taxon>Caryophyllales</taxon>
        <taxon>Chenopodiaceae</taxon>
        <taxon>Chenopodioideae</taxon>
        <taxon>Anserineae</taxon>
        <taxon>Spinacia</taxon>
    </lineage>
</organism>
<sequence>MSPLRLEAQEGARNFFVWCEEYAKLCKVDRMWEIAMMVVWQAWNMRNKWVFEKRKEDLGRVCSKMLTYLGEFEAATVRGQHQLERGAVPNATWKPPQSTLYKLNTDAAVPKVGAIGLGMIVRDGIGDVMMSGGRNIEGNMGALQAEAEGVRFGMKLAFEAGLRSIEMESDCSLLIDMLQGKRKEVTAAQVVVNDIVSLASSFDNCIFSFARRTCNVVAHSIAKAALHFEEPLKTYLDLLYGLYLDSGAVQPDAEMLLLVHTEMPLFVHTDYRDASSCSYNRAACQSELLLLLDLLT</sequence>
<protein>
    <recommendedName>
        <fullName evidence="1">RNase H type-1 domain-containing protein</fullName>
    </recommendedName>
</protein>
<dbReference type="InterPro" id="IPR036397">
    <property type="entry name" value="RNaseH_sf"/>
</dbReference>
<dbReference type="GeneID" id="130469609"/>
<dbReference type="Pfam" id="PF13456">
    <property type="entry name" value="RVT_3"/>
    <property type="match status" value="1"/>
</dbReference>
<name>A0ABM3RH85_SPIOL</name>
<reference evidence="3" key="2">
    <citation type="submission" date="2025-08" db="UniProtKB">
        <authorList>
            <consortium name="RefSeq"/>
        </authorList>
    </citation>
    <scope>IDENTIFICATION</scope>
    <source>
        <tissue evidence="3">Leaf</tissue>
    </source>
</reference>
<evidence type="ECO:0000313" key="2">
    <source>
        <dbReference type="Proteomes" id="UP000813463"/>
    </source>
</evidence>
<evidence type="ECO:0000259" key="1">
    <source>
        <dbReference type="Pfam" id="PF13456"/>
    </source>
</evidence>
<dbReference type="CDD" id="cd06222">
    <property type="entry name" value="RNase_H_like"/>
    <property type="match status" value="1"/>
</dbReference>
<gene>
    <name evidence="3" type="primary">LOC130469609</name>
</gene>
<dbReference type="Gene3D" id="3.30.420.10">
    <property type="entry name" value="Ribonuclease H-like superfamily/Ribonuclease H"/>
    <property type="match status" value="1"/>
</dbReference>
<evidence type="ECO:0000313" key="3">
    <source>
        <dbReference type="RefSeq" id="XP_056694970.1"/>
    </source>
</evidence>
<dbReference type="InterPro" id="IPR052929">
    <property type="entry name" value="RNase_H-like_EbsB-rel"/>
</dbReference>
<keyword evidence="2" id="KW-1185">Reference proteome</keyword>
<dbReference type="PANTHER" id="PTHR47074:SF21">
    <property type="entry name" value="RNASE H TYPE-1 DOMAIN-CONTAINING PROTEIN"/>
    <property type="match status" value="1"/>
</dbReference>
<dbReference type="PANTHER" id="PTHR47074">
    <property type="entry name" value="BNAC02G40300D PROTEIN"/>
    <property type="match status" value="1"/>
</dbReference>
<dbReference type="InterPro" id="IPR002156">
    <property type="entry name" value="RNaseH_domain"/>
</dbReference>
<dbReference type="InterPro" id="IPR012337">
    <property type="entry name" value="RNaseH-like_sf"/>
</dbReference>
<dbReference type="RefSeq" id="XP_056694970.1">
    <property type="nucleotide sequence ID" value="XM_056838992.1"/>
</dbReference>
<dbReference type="Proteomes" id="UP000813463">
    <property type="component" value="Chromosome 3"/>
</dbReference>
<feature type="domain" description="RNase H type-1" evidence="1">
    <location>
        <begin position="105"/>
        <end position="225"/>
    </location>
</feature>
<accession>A0ABM3RH85</accession>